<gene>
    <name evidence="2" type="ORF">GSI_03055</name>
</gene>
<name>A0A2G8SKK3_9APHY</name>
<comment type="caution">
    <text evidence="2">The sequence shown here is derived from an EMBL/GenBank/DDBJ whole genome shotgun (WGS) entry which is preliminary data.</text>
</comment>
<protein>
    <submittedName>
        <fullName evidence="2">Uncharacterized protein</fullName>
    </submittedName>
</protein>
<accession>A0A2G8SKK3</accession>
<dbReference type="EMBL" id="AYKW01000005">
    <property type="protein sequence ID" value="PIL34280.1"/>
    <property type="molecule type" value="Genomic_DNA"/>
</dbReference>
<evidence type="ECO:0000313" key="2">
    <source>
        <dbReference type="EMBL" id="PIL34280.1"/>
    </source>
</evidence>
<dbReference type="AlphaFoldDB" id="A0A2G8SKK3"/>
<evidence type="ECO:0000256" key="1">
    <source>
        <dbReference type="SAM" id="MobiDB-lite"/>
    </source>
</evidence>
<feature type="compositionally biased region" description="Basic residues" evidence="1">
    <location>
        <begin position="204"/>
        <end position="213"/>
    </location>
</feature>
<sequence length="226" mass="25308">MSAAPEMRTVSPPKLLFTPANGKAYTPEDRHHVFSQQPLENPVLPRYLIPSPTSRMKPPELKYGWRVGEEKFLSLIHTHFTDAIQYSIGPELDDDGNELDLPPEAFQRPHVNTDATLFGLPIVDSILRYLGVKITDGNRTLIDVDYLSDSQGRADVGLAVGSTYTGMVLMEPHYSKLKALVSPNEDTKWYLGFDNWQWRRQVPKKMSKPKAKKSMAAATDGSANVP</sequence>
<dbReference type="OrthoDB" id="2749434at2759"/>
<organism evidence="2 3">
    <name type="scientific">Ganoderma sinense ZZ0214-1</name>
    <dbReference type="NCBI Taxonomy" id="1077348"/>
    <lineage>
        <taxon>Eukaryota</taxon>
        <taxon>Fungi</taxon>
        <taxon>Dikarya</taxon>
        <taxon>Basidiomycota</taxon>
        <taxon>Agaricomycotina</taxon>
        <taxon>Agaricomycetes</taxon>
        <taxon>Polyporales</taxon>
        <taxon>Polyporaceae</taxon>
        <taxon>Ganoderma</taxon>
    </lineage>
</organism>
<feature type="region of interest" description="Disordered" evidence="1">
    <location>
        <begin position="1"/>
        <end position="22"/>
    </location>
</feature>
<feature type="region of interest" description="Disordered" evidence="1">
    <location>
        <begin position="204"/>
        <end position="226"/>
    </location>
</feature>
<proteinExistence type="predicted"/>
<evidence type="ECO:0000313" key="3">
    <source>
        <dbReference type="Proteomes" id="UP000230002"/>
    </source>
</evidence>
<dbReference type="Proteomes" id="UP000230002">
    <property type="component" value="Unassembled WGS sequence"/>
</dbReference>
<keyword evidence="3" id="KW-1185">Reference proteome</keyword>
<reference evidence="2 3" key="1">
    <citation type="journal article" date="2015" name="Sci. Rep.">
        <title>Chromosome-level genome map provides insights into diverse defense mechanisms in the medicinal fungus Ganoderma sinense.</title>
        <authorList>
            <person name="Zhu Y."/>
            <person name="Xu J."/>
            <person name="Sun C."/>
            <person name="Zhou S."/>
            <person name="Xu H."/>
            <person name="Nelson D.R."/>
            <person name="Qian J."/>
            <person name="Song J."/>
            <person name="Luo H."/>
            <person name="Xiang L."/>
            <person name="Li Y."/>
            <person name="Xu Z."/>
            <person name="Ji A."/>
            <person name="Wang L."/>
            <person name="Lu S."/>
            <person name="Hayward A."/>
            <person name="Sun W."/>
            <person name="Li X."/>
            <person name="Schwartz D.C."/>
            <person name="Wang Y."/>
            <person name="Chen S."/>
        </authorList>
    </citation>
    <scope>NUCLEOTIDE SEQUENCE [LARGE SCALE GENOMIC DNA]</scope>
    <source>
        <strain evidence="2 3">ZZ0214-1</strain>
    </source>
</reference>